<protein>
    <submittedName>
        <fullName evidence="1">Uncharacterized protein</fullName>
    </submittedName>
</protein>
<dbReference type="AlphaFoldDB" id="A0A095ZGW3"/>
<comment type="caution">
    <text evidence="1">The sequence shown here is derived from an EMBL/GenBank/DDBJ whole genome shotgun (WGS) entry which is preliminary data.</text>
</comment>
<reference evidence="1 2" key="1">
    <citation type="submission" date="2014-07" db="EMBL/GenBank/DDBJ databases">
        <authorList>
            <person name="McCorrison J."/>
            <person name="Sanka R."/>
            <person name="Torralba M."/>
            <person name="Gillis M."/>
            <person name="Haft D.H."/>
            <person name="Methe B."/>
            <person name="Sutton G."/>
            <person name="Nelson K.E."/>
        </authorList>
    </citation>
    <scope>NUCLEOTIDE SEQUENCE [LARGE SCALE GENOMIC DNA]</scope>
    <source>
        <strain evidence="1 2">DNF00853</strain>
    </source>
</reference>
<dbReference type="EMBL" id="JRNN01000076">
    <property type="protein sequence ID" value="KGF33980.1"/>
    <property type="molecule type" value="Genomic_DNA"/>
</dbReference>
<proteinExistence type="predicted"/>
<organism evidence="1 2">
    <name type="scientific">Hoylesella buccalis DNF00853</name>
    <dbReference type="NCBI Taxonomy" id="1401074"/>
    <lineage>
        <taxon>Bacteria</taxon>
        <taxon>Pseudomonadati</taxon>
        <taxon>Bacteroidota</taxon>
        <taxon>Bacteroidia</taxon>
        <taxon>Bacteroidales</taxon>
        <taxon>Prevotellaceae</taxon>
        <taxon>Hoylesella</taxon>
    </lineage>
</organism>
<sequence>MLGKQIPNVLPHKSNISECSRQITKYIPHRRNADGLTVDCKKKYGKQLQAIKENYRIFDIPYNGKANKVKDIRENVISSSVTGAVACNLKIKGSYNDSKATISTLTKKMTANSITGRMAGVLTKRERKALKSAISDYKSNLC</sequence>
<evidence type="ECO:0000313" key="2">
    <source>
        <dbReference type="Proteomes" id="UP000029556"/>
    </source>
</evidence>
<name>A0A095ZGW3_9BACT</name>
<dbReference type="Proteomes" id="UP000029556">
    <property type="component" value="Unassembled WGS sequence"/>
</dbReference>
<accession>A0A095ZGW3</accession>
<gene>
    <name evidence="1" type="ORF">HMPREF2137_09445</name>
</gene>
<evidence type="ECO:0000313" key="1">
    <source>
        <dbReference type="EMBL" id="KGF33980.1"/>
    </source>
</evidence>